<keyword evidence="1" id="KW-1133">Transmembrane helix</keyword>
<sequence>MAVIFPDDVRKWSPEHVKKYLENHVSSSVYNEDDIKKINEQNVHGKAFLRLTETILTNENGPFKIKFGSAIDIIELVEKLVEKQAEFSINIATSVLKIKPQSSEKIKPSKALFTCNHNVINSTVTLALYTLVIYFFGIITSVFVLDNNLGKFPYSESMPDSESLPESWTMRSAQIILYWIDTLLNDSIRVPTGSF</sequence>
<evidence type="ECO:0000313" key="4">
    <source>
        <dbReference type="Proteomes" id="UP000247702"/>
    </source>
</evidence>
<dbReference type="SUPFAM" id="SSF47769">
    <property type="entry name" value="SAM/Pointed domain"/>
    <property type="match status" value="1"/>
</dbReference>
<evidence type="ECO:0000313" key="3">
    <source>
        <dbReference type="EMBL" id="GES93928.1"/>
    </source>
</evidence>
<dbReference type="Proteomes" id="UP000247702">
    <property type="component" value="Unassembled WGS sequence"/>
</dbReference>
<evidence type="ECO:0000313" key="2">
    <source>
        <dbReference type="EMBL" id="GBB97943.1"/>
    </source>
</evidence>
<name>A0A2Z6R6U6_9GLOM</name>
<organism evidence="2 4">
    <name type="scientific">Rhizophagus clarus</name>
    <dbReference type="NCBI Taxonomy" id="94130"/>
    <lineage>
        <taxon>Eukaryota</taxon>
        <taxon>Fungi</taxon>
        <taxon>Fungi incertae sedis</taxon>
        <taxon>Mucoromycota</taxon>
        <taxon>Glomeromycotina</taxon>
        <taxon>Glomeromycetes</taxon>
        <taxon>Glomerales</taxon>
        <taxon>Glomeraceae</taxon>
        <taxon>Rhizophagus</taxon>
    </lineage>
</organism>
<evidence type="ECO:0008006" key="5">
    <source>
        <dbReference type="Google" id="ProtNLM"/>
    </source>
</evidence>
<keyword evidence="1" id="KW-0812">Transmembrane</keyword>
<dbReference type="OrthoDB" id="432685at2759"/>
<dbReference type="EMBL" id="BLAL01000229">
    <property type="protein sequence ID" value="GES93928.1"/>
    <property type="molecule type" value="Genomic_DNA"/>
</dbReference>
<keyword evidence="1" id="KW-0472">Membrane</keyword>
<comment type="caution">
    <text evidence="2">The sequence shown here is derived from an EMBL/GenBank/DDBJ whole genome shotgun (WGS) entry which is preliminary data.</text>
</comment>
<proteinExistence type="predicted"/>
<accession>A0A2Z6R6U6</accession>
<evidence type="ECO:0000256" key="1">
    <source>
        <dbReference type="SAM" id="Phobius"/>
    </source>
</evidence>
<dbReference type="AlphaFoldDB" id="A0A2Z6R6U6"/>
<reference evidence="2 4" key="1">
    <citation type="submission" date="2017-11" db="EMBL/GenBank/DDBJ databases">
        <title>The genome of Rhizophagus clarus HR1 reveals common genetic basis of auxotrophy among arbuscular mycorrhizal fungi.</title>
        <authorList>
            <person name="Kobayashi Y."/>
        </authorList>
    </citation>
    <scope>NUCLEOTIDE SEQUENCE [LARGE SCALE GENOMIC DNA]</scope>
    <source>
        <strain evidence="2 4">HR1</strain>
    </source>
</reference>
<dbReference type="Proteomes" id="UP000615446">
    <property type="component" value="Unassembled WGS sequence"/>
</dbReference>
<gene>
    <name evidence="3" type="ORF">RCL2_002067100</name>
    <name evidence="2" type="ORF">RclHR1_03100005</name>
</gene>
<feature type="transmembrane region" description="Helical" evidence="1">
    <location>
        <begin position="126"/>
        <end position="145"/>
    </location>
</feature>
<dbReference type="InterPro" id="IPR013761">
    <property type="entry name" value="SAM/pointed_sf"/>
</dbReference>
<reference evidence="3" key="2">
    <citation type="submission" date="2019-10" db="EMBL/GenBank/DDBJ databases">
        <title>Conservation and host-specific expression of non-tandemly repeated heterogenous ribosome RNA gene in arbuscular mycorrhizal fungi.</title>
        <authorList>
            <person name="Maeda T."/>
            <person name="Kobayashi Y."/>
            <person name="Nakagawa T."/>
            <person name="Ezawa T."/>
            <person name="Yamaguchi K."/>
            <person name="Bino T."/>
            <person name="Nishimoto Y."/>
            <person name="Shigenobu S."/>
            <person name="Kawaguchi M."/>
        </authorList>
    </citation>
    <scope>NUCLEOTIDE SEQUENCE</scope>
    <source>
        <strain evidence="3">HR1</strain>
    </source>
</reference>
<protein>
    <recommendedName>
        <fullName evidence="5">SAM domain-containing protein</fullName>
    </recommendedName>
</protein>
<dbReference type="EMBL" id="BEXD01002336">
    <property type="protein sequence ID" value="GBB97943.1"/>
    <property type="molecule type" value="Genomic_DNA"/>
</dbReference>
<dbReference type="Gene3D" id="1.10.150.50">
    <property type="entry name" value="Transcription Factor, Ets-1"/>
    <property type="match status" value="1"/>
</dbReference>
<keyword evidence="4" id="KW-1185">Reference proteome</keyword>